<name>A0A087TJJ4_STEMI</name>
<dbReference type="Gene3D" id="3.30.420.10">
    <property type="entry name" value="Ribonuclease H-like superfamily/Ribonuclease H"/>
    <property type="match status" value="1"/>
</dbReference>
<dbReference type="Proteomes" id="UP000054359">
    <property type="component" value="Unassembled WGS sequence"/>
</dbReference>
<dbReference type="GO" id="GO:0003676">
    <property type="term" value="F:nucleic acid binding"/>
    <property type="evidence" value="ECO:0007669"/>
    <property type="project" value="InterPro"/>
</dbReference>
<organism evidence="1 2">
    <name type="scientific">Stegodyphus mimosarum</name>
    <name type="common">African social velvet spider</name>
    <dbReference type="NCBI Taxonomy" id="407821"/>
    <lineage>
        <taxon>Eukaryota</taxon>
        <taxon>Metazoa</taxon>
        <taxon>Ecdysozoa</taxon>
        <taxon>Arthropoda</taxon>
        <taxon>Chelicerata</taxon>
        <taxon>Arachnida</taxon>
        <taxon>Araneae</taxon>
        <taxon>Araneomorphae</taxon>
        <taxon>Entelegynae</taxon>
        <taxon>Eresoidea</taxon>
        <taxon>Eresidae</taxon>
        <taxon>Stegodyphus</taxon>
    </lineage>
</organism>
<proteinExistence type="predicted"/>
<dbReference type="OrthoDB" id="25402at2759"/>
<sequence length="110" mass="12272">MMGQRLNNVLRPVAIPYIQGLPDAIFYQDNARPHSACICQHALQGIQTLPWPSYSPHLSPIEHVRDVIGCHLQTLPLLVQKTNCGKWLKGNREPSLRAPSALLLTLCLDV</sequence>
<evidence type="ECO:0000313" key="1">
    <source>
        <dbReference type="EMBL" id="KFM65283.1"/>
    </source>
</evidence>
<accession>A0A087TJJ4</accession>
<evidence type="ECO:0008006" key="3">
    <source>
        <dbReference type="Google" id="ProtNLM"/>
    </source>
</evidence>
<dbReference type="AlphaFoldDB" id="A0A087TJJ4"/>
<keyword evidence="2" id="KW-1185">Reference proteome</keyword>
<feature type="non-terminal residue" evidence="1">
    <location>
        <position position="110"/>
    </location>
</feature>
<evidence type="ECO:0000313" key="2">
    <source>
        <dbReference type="Proteomes" id="UP000054359"/>
    </source>
</evidence>
<gene>
    <name evidence="1" type="ORF">X975_21353</name>
</gene>
<dbReference type="EMBL" id="KK115501">
    <property type="protein sequence ID" value="KFM65283.1"/>
    <property type="molecule type" value="Genomic_DNA"/>
</dbReference>
<dbReference type="InterPro" id="IPR036397">
    <property type="entry name" value="RNaseH_sf"/>
</dbReference>
<reference evidence="1 2" key="1">
    <citation type="submission" date="2013-11" db="EMBL/GenBank/DDBJ databases">
        <title>Genome sequencing of Stegodyphus mimosarum.</title>
        <authorList>
            <person name="Bechsgaard J."/>
        </authorList>
    </citation>
    <scope>NUCLEOTIDE SEQUENCE [LARGE SCALE GENOMIC DNA]</scope>
</reference>
<protein>
    <recommendedName>
        <fullName evidence="3">Tc1-like transposase DDE domain-containing protein</fullName>
    </recommendedName>
</protein>